<evidence type="ECO:0000256" key="4">
    <source>
        <dbReference type="ARBA" id="ARBA00022695"/>
    </source>
</evidence>
<protein>
    <recommendedName>
        <fullName evidence="2">UTP--glucose-1-phosphate uridylyltransferase</fullName>
        <ecNumber evidence="2">2.7.7.9</ecNumber>
    </recommendedName>
</protein>
<evidence type="ECO:0000256" key="2">
    <source>
        <dbReference type="ARBA" id="ARBA00012415"/>
    </source>
</evidence>
<organism evidence="11 12">
    <name type="scientific">Lachnospira intestinalis</name>
    <dbReference type="NCBI Taxonomy" id="3133158"/>
    <lineage>
        <taxon>Bacteria</taxon>
        <taxon>Bacillati</taxon>
        <taxon>Bacillota</taxon>
        <taxon>Clostridia</taxon>
        <taxon>Lachnospirales</taxon>
        <taxon>Lachnospiraceae</taxon>
        <taxon>Lachnospira</taxon>
    </lineage>
</organism>
<dbReference type="InterPro" id="IPR006204">
    <property type="entry name" value="GHMP_kinase_N_dom"/>
</dbReference>
<keyword evidence="7" id="KW-0067">ATP-binding</keyword>
<reference evidence="11 12" key="1">
    <citation type="submission" date="2024-03" db="EMBL/GenBank/DDBJ databases">
        <title>Human intestinal bacterial collection.</title>
        <authorList>
            <person name="Pauvert C."/>
            <person name="Hitch T.C.A."/>
            <person name="Clavel T."/>
        </authorList>
    </citation>
    <scope>NUCLEOTIDE SEQUENCE [LARGE SCALE GENOMIC DNA]</scope>
    <source>
        <strain evidence="11 12">CLA-JM-H10</strain>
    </source>
</reference>
<evidence type="ECO:0000313" key="12">
    <source>
        <dbReference type="Proteomes" id="UP001480973"/>
    </source>
</evidence>
<evidence type="ECO:0000259" key="9">
    <source>
        <dbReference type="Pfam" id="PF00288"/>
    </source>
</evidence>
<evidence type="ECO:0000256" key="7">
    <source>
        <dbReference type="ARBA" id="ARBA00022840"/>
    </source>
</evidence>
<proteinExistence type="inferred from homology"/>
<keyword evidence="5" id="KW-0547">Nucleotide-binding</keyword>
<name>A0ABV1GPL7_9FIRM</name>
<dbReference type="PRINTS" id="PR00959">
    <property type="entry name" value="MEVGALKINASE"/>
</dbReference>
<evidence type="ECO:0000259" key="10">
    <source>
        <dbReference type="Pfam" id="PF00483"/>
    </source>
</evidence>
<comment type="caution">
    <text evidence="11">The sequence shown here is derived from an EMBL/GenBank/DDBJ whole genome shotgun (WGS) entry which is preliminary data.</text>
</comment>
<evidence type="ECO:0000256" key="5">
    <source>
        <dbReference type="ARBA" id="ARBA00022741"/>
    </source>
</evidence>
<gene>
    <name evidence="11" type="ORF">WMO38_08100</name>
</gene>
<keyword evidence="6" id="KW-0418">Kinase</keyword>
<dbReference type="SUPFAM" id="SSF55060">
    <property type="entry name" value="GHMP Kinase, C-terminal domain"/>
    <property type="match status" value="1"/>
</dbReference>
<dbReference type="InterPro" id="IPR029044">
    <property type="entry name" value="Nucleotide-diphossugar_trans"/>
</dbReference>
<dbReference type="Gene3D" id="3.90.550.10">
    <property type="entry name" value="Spore Coat Polysaccharide Biosynthesis Protein SpsA, Chain A"/>
    <property type="match status" value="1"/>
</dbReference>
<evidence type="ECO:0000256" key="8">
    <source>
        <dbReference type="ARBA" id="ARBA00048128"/>
    </source>
</evidence>
<evidence type="ECO:0000313" key="11">
    <source>
        <dbReference type="EMBL" id="MEQ2535076.1"/>
    </source>
</evidence>
<sequence>MSSRQLKLFVPGRLCLFGEHSDWASLHRVMNAQIVPGHAIVTGVEQGIYATVTESDKFIVESEIESFKSASFECEMDSAKLRQAAQEGGFFSYVAGVASYVIDHYRVKGLRIHIDEMDLPIKSGLSSSAAICVLVARAFNEMYELQLNTMGEMNIAFYGEQRTPSRCGRLDQACAYGVSPVLMTFDGNEVFVDKLKLKEQLYWVFAELHGTKDTVKILSDLNKCYPFAETEIEKNVQQALGVDNEKLINEAKAAIEAGDSKEVGRLMVEAQAHFDKMVAPASPVELKAPVLHSILADEKIKELTYGAKGVGSQGDGSIQFLAKDDNTQEELIKYIKEKYDMEGFKLTLKPGKKVKKAIIPVAGFGTRLYPETRSIKKEFFPIIDKDGYVKPVILCLLEQLEDSGIEEICLVIGEEEQKQYDEFFSPLSQEHISKLSEEKREYEEKILRIGKKITYVYQKERKGFGHAVYQCREFTNNEPVLLLLGDMIYQSYEDKTCSRQLIDAYEETGKTMVSMQAVPLENVSSYGILAGTWENESENLLKVTSMVEKPNVADAKDSLKVKTRKDGDKYFCAYGQYVLTPEVFEALEYNIENNITTKGEIQLTDALDSVRETYGIRGFVFNGKVYDVGTADNYRETLNTFCRED</sequence>
<accession>A0ABV1GPL7</accession>
<dbReference type="Pfam" id="PF00288">
    <property type="entry name" value="GHMP_kinases_N"/>
    <property type="match status" value="1"/>
</dbReference>
<keyword evidence="3" id="KW-0808">Transferase</keyword>
<keyword evidence="12" id="KW-1185">Reference proteome</keyword>
<dbReference type="Pfam" id="PF00483">
    <property type="entry name" value="NTP_transferase"/>
    <property type="match status" value="1"/>
</dbReference>
<evidence type="ECO:0000256" key="1">
    <source>
        <dbReference type="ARBA" id="ARBA00006890"/>
    </source>
</evidence>
<dbReference type="InterPro" id="IPR014721">
    <property type="entry name" value="Ribsml_uS5_D2-typ_fold_subgr"/>
</dbReference>
<dbReference type="Gene3D" id="3.30.230.10">
    <property type="match status" value="1"/>
</dbReference>
<evidence type="ECO:0000256" key="3">
    <source>
        <dbReference type="ARBA" id="ARBA00022679"/>
    </source>
</evidence>
<dbReference type="EMBL" id="JBBMES010000007">
    <property type="protein sequence ID" value="MEQ2535076.1"/>
    <property type="molecule type" value="Genomic_DNA"/>
</dbReference>
<dbReference type="Proteomes" id="UP001480973">
    <property type="component" value="Unassembled WGS sequence"/>
</dbReference>
<dbReference type="InterPro" id="IPR005771">
    <property type="entry name" value="GalU_uridylyltTrfase_bac/arc"/>
</dbReference>
<comment type="similarity">
    <text evidence="1">Belongs to the UDPGP type 2 family.</text>
</comment>
<dbReference type="InterPro" id="IPR005835">
    <property type="entry name" value="NTP_transferase_dom"/>
</dbReference>
<feature type="domain" description="GHMP kinase N-terminal" evidence="9">
    <location>
        <begin position="93"/>
        <end position="176"/>
    </location>
</feature>
<dbReference type="InterPro" id="IPR020568">
    <property type="entry name" value="Ribosomal_Su5_D2-typ_SF"/>
</dbReference>
<dbReference type="PANTHER" id="PTHR43197:SF1">
    <property type="entry name" value="UTP--GLUCOSE-1-PHOSPHATE URIDYLYLTRANSFERASE"/>
    <property type="match status" value="1"/>
</dbReference>
<feature type="domain" description="Nucleotidyl transferase" evidence="10">
    <location>
        <begin position="356"/>
        <end position="639"/>
    </location>
</feature>
<dbReference type="EC" id="2.7.7.9" evidence="2"/>
<dbReference type="Gene3D" id="3.30.70.890">
    <property type="entry name" value="GHMP kinase, C-terminal domain"/>
    <property type="match status" value="1"/>
</dbReference>
<dbReference type="SUPFAM" id="SSF54211">
    <property type="entry name" value="Ribosomal protein S5 domain 2-like"/>
    <property type="match status" value="1"/>
</dbReference>
<dbReference type="InterPro" id="IPR036554">
    <property type="entry name" value="GHMP_kinase_C_sf"/>
</dbReference>
<comment type="catalytic activity">
    <reaction evidence="8">
        <text>alpha-D-glucose 1-phosphate + UTP + H(+) = UDP-alpha-D-glucose + diphosphate</text>
        <dbReference type="Rhea" id="RHEA:19889"/>
        <dbReference type="ChEBI" id="CHEBI:15378"/>
        <dbReference type="ChEBI" id="CHEBI:33019"/>
        <dbReference type="ChEBI" id="CHEBI:46398"/>
        <dbReference type="ChEBI" id="CHEBI:58601"/>
        <dbReference type="ChEBI" id="CHEBI:58885"/>
        <dbReference type="EC" id="2.7.7.9"/>
    </reaction>
</comment>
<dbReference type="PANTHER" id="PTHR43197">
    <property type="entry name" value="UTP--GLUCOSE-1-PHOSPHATE URIDYLYLTRANSFERASE"/>
    <property type="match status" value="1"/>
</dbReference>
<keyword evidence="4" id="KW-0548">Nucleotidyltransferase</keyword>
<dbReference type="SUPFAM" id="SSF53448">
    <property type="entry name" value="Nucleotide-diphospho-sugar transferases"/>
    <property type="match status" value="1"/>
</dbReference>
<evidence type="ECO:0000256" key="6">
    <source>
        <dbReference type="ARBA" id="ARBA00022777"/>
    </source>
</evidence>